<evidence type="ECO:0000313" key="2">
    <source>
        <dbReference type="Proteomes" id="UP001163324"/>
    </source>
</evidence>
<organism evidence="1 2">
    <name type="scientific">Trichothecium roseum</name>
    <dbReference type="NCBI Taxonomy" id="47278"/>
    <lineage>
        <taxon>Eukaryota</taxon>
        <taxon>Fungi</taxon>
        <taxon>Dikarya</taxon>
        <taxon>Ascomycota</taxon>
        <taxon>Pezizomycotina</taxon>
        <taxon>Sordariomycetes</taxon>
        <taxon>Hypocreomycetidae</taxon>
        <taxon>Hypocreales</taxon>
        <taxon>Hypocreales incertae sedis</taxon>
        <taxon>Trichothecium</taxon>
    </lineage>
</organism>
<dbReference type="EMBL" id="CM047943">
    <property type="protein sequence ID" value="KAI9900382.1"/>
    <property type="molecule type" value="Genomic_DNA"/>
</dbReference>
<name>A0ACC0V1Y5_9HYPO</name>
<protein>
    <submittedName>
        <fullName evidence="1">Uncharacterized protein</fullName>
    </submittedName>
</protein>
<gene>
    <name evidence="1" type="ORF">N3K66_004644</name>
</gene>
<dbReference type="Proteomes" id="UP001163324">
    <property type="component" value="Chromosome 4"/>
</dbReference>
<evidence type="ECO:0000313" key="1">
    <source>
        <dbReference type="EMBL" id="KAI9900382.1"/>
    </source>
</evidence>
<proteinExistence type="predicted"/>
<sequence>MQFKGLFTNPWGPSLQDTAINNILAPDCDDVALATGAHAAPVVRPTKRAHYEAQNHHAFGANAPKRIKIEPKSPSPPVVHHADMHDTSHADPGAIVCEQLGLEVLLKHQELRLIDQELAKCQIALEQLRRCHLIPYPTNCPTPEQMLEISSGKGPALKSVNGKTPSHAPPFGVVDGPYARHYAKWLIPDPSFDGVEVGLGSAAEAPRARLGGKHSIIEGAGTRGRPTRGAPAPRLEAIPSSYAPRPRDKSNIGPCIIARADGVMVKLVCTGCSPSRDNFSNTQGFINHCRISHGHHLKSHDEAAAQCGQPVDGTEAAPAVAPQEKQVASPPPPPAPAVALSAHPLTRADMTHAEACASLKARIDAYFEAQRACNVKTAARVLSTPVKPPQRTLGPRASTTPNLARVLQARGFQGDIESLVNDAKTKDWDDSASEDEASDEASPSAPESGPVRKPVMRVPARATAPCLVSDVTSTGEATPTSIVAPRNHMDRGSMSEDDMEAPSLSPNGLTANNAPSLVSDDGEYDESDEGSSVSGQSDSLDAESVSHIAEIGIDDENEPRGLRRGPAAESSAVRLGRDNTKESVSLVSPVRNGDKRRRHRQI</sequence>
<reference evidence="1" key="1">
    <citation type="submission" date="2022-10" db="EMBL/GenBank/DDBJ databases">
        <title>Complete Genome of Trichothecium roseum strain YXFP-22015, a Plant Pathogen Isolated from Citrus.</title>
        <authorList>
            <person name="Wang Y."/>
            <person name="Zhu L."/>
        </authorList>
    </citation>
    <scope>NUCLEOTIDE SEQUENCE</scope>
    <source>
        <strain evidence="1">YXFP-22015</strain>
    </source>
</reference>
<keyword evidence="2" id="KW-1185">Reference proteome</keyword>
<comment type="caution">
    <text evidence="1">The sequence shown here is derived from an EMBL/GenBank/DDBJ whole genome shotgun (WGS) entry which is preliminary data.</text>
</comment>
<accession>A0ACC0V1Y5</accession>